<feature type="region of interest" description="Disordered" evidence="1">
    <location>
        <begin position="100"/>
        <end position="177"/>
    </location>
</feature>
<evidence type="ECO:0000256" key="1">
    <source>
        <dbReference type="SAM" id="MobiDB-lite"/>
    </source>
</evidence>
<organism evidence="2 3">
    <name type="scientific">Floridaenema fluviatile BLCC-F154</name>
    <dbReference type="NCBI Taxonomy" id="3153640"/>
    <lineage>
        <taxon>Bacteria</taxon>
        <taxon>Bacillati</taxon>
        <taxon>Cyanobacteriota</taxon>
        <taxon>Cyanophyceae</taxon>
        <taxon>Oscillatoriophycideae</taxon>
        <taxon>Aerosakkonematales</taxon>
        <taxon>Aerosakkonemataceae</taxon>
        <taxon>Floridanema</taxon>
        <taxon>Floridanema fluviatile</taxon>
    </lineage>
</organism>
<dbReference type="RefSeq" id="WP_413260206.1">
    <property type="nucleotide sequence ID" value="NZ_JBHFNS010000092.1"/>
</dbReference>
<accession>A0ABV4YKW2</accession>
<keyword evidence="3" id="KW-1185">Reference proteome</keyword>
<proteinExistence type="predicted"/>
<evidence type="ECO:0000313" key="2">
    <source>
        <dbReference type="EMBL" id="MFB2938728.1"/>
    </source>
</evidence>
<dbReference type="Pfam" id="PF20125">
    <property type="entry name" value="DUF6515"/>
    <property type="match status" value="1"/>
</dbReference>
<dbReference type="InterPro" id="IPR045398">
    <property type="entry name" value="DUF6515"/>
</dbReference>
<feature type="region of interest" description="Disordered" evidence="1">
    <location>
        <begin position="32"/>
        <end position="85"/>
    </location>
</feature>
<dbReference type="EMBL" id="JBHFNS010000092">
    <property type="protein sequence ID" value="MFB2938728.1"/>
    <property type="molecule type" value="Genomic_DNA"/>
</dbReference>
<name>A0ABV4YKW2_9CYAN</name>
<gene>
    <name evidence="2" type="ORF">ACE1B6_26045</name>
</gene>
<feature type="compositionally biased region" description="Low complexity" evidence="1">
    <location>
        <begin position="100"/>
        <end position="158"/>
    </location>
</feature>
<comment type="caution">
    <text evidence="2">The sequence shown here is derived from an EMBL/GenBank/DDBJ whole genome shotgun (WGS) entry which is preliminary data.</text>
</comment>
<evidence type="ECO:0000313" key="3">
    <source>
        <dbReference type="Proteomes" id="UP001576776"/>
    </source>
</evidence>
<feature type="compositionally biased region" description="Polar residues" evidence="1">
    <location>
        <begin position="47"/>
        <end position="85"/>
    </location>
</feature>
<sequence length="297" mass="33415">MKMKHALHYLSVICILILASLLPLENALAGRGGGARGGGRGGGASPRVNSSTNMQNRGNFSGSQQNFNRPQPSIDRSQTQQNWQTDRTNIQDNRQQQINENQGNRQTNQQNRQQQIDENQGNRQTNQQNRQQQIDENQGNRQTNQQNRQEQINENQGNRQEEARNRQENRQDYIDDNYDNRWYGGGWYGGGYYVPPGWGWAGFATGLVIGSAVSSLPPYYNTVYVGSNPYIYSDGVFLQSSGSSYTVVAPPVNAVVTYLPDGCKAVQQNNVTYYNCSGIYYQPVFQNGSTVYKVVQF</sequence>
<feature type="compositionally biased region" description="Basic and acidic residues" evidence="1">
    <location>
        <begin position="159"/>
        <end position="173"/>
    </location>
</feature>
<dbReference type="Proteomes" id="UP001576776">
    <property type="component" value="Unassembled WGS sequence"/>
</dbReference>
<reference evidence="2 3" key="1">
    <citation type="submission" date="2024-09" db="EMBL/GenBank/DDBJ databases">
        <title>Floridaenema gen nov. (Aerosakkonemataceae, Aerosakkonematales ord. nov., Cyanobacteria) from benthic tropical and subtropical fresh waters, with the description of four new species.</title>
        <authorList>
            <person name="Moretto J.A."/>
            <person name="Berthold D.E."/>
            <person name="Lefler F.W."/>
            <person name="Huang I.-S."/>
            <person name="Laughinghouse H. IV."/>
        </authorList>
    </citation>
    <scope>NUCLEOTIDE SEQUENCE [LARGE SCALE GENOMIC DNA]</scope>
    <source>
        <strain evidence="2 3">BLCC-F154</strain>
    </source>
</reference>
<feature type="compositionally biased region" description="Gly residues" evidence="1">
    <location>
        <begin position="32"/>
        <end position="44"/>
    </location>
</feature>
<protein>
    <submittedName>
        <fullName evidence="2">DUF6515 family protein</fullName>
    </submittedName>
</protein>